<proteinExistence type="predicted"/>
<dbReference type="EMBL" id="AP024702">
    <property type="protein sequence ID" value="BCX47962.1"/>
    <property type="molecule type" value="Genomic_DNA"/>
</dbReference>
<keyword evidence="3" id="KW-0378">Hydrolase</keyword>
<dbReference type="InterPro" id="IPR055438">
    <property type="entry name" value="AstE_AspA_cat"/>
</dbReference>
<dbReference type="Proteomes" id="UP001374893">
    <property type="component" value="Chromosome"/>
</dbReference>
<dbReference type="SUPFAM" id="SSF53187">
    <property type="entry name" value="Zn-dependent exopeptidases"/>
    <property type="match status" value="1"/>
</dbReference>
<comment type="cofactor">
    <cofactor evidence="1">
        <name>Zn(2+)</name>
        <dbReference type="ChEBI" id="CHEBI:29105"/>
    </cofactor>
</comment>
<evidence type="ECO:0000313" key="7">
    <source>
        <dbReference type="Proteomes" id="UP001374893"/>
    </source>
</evidence>
<keyword evidence="4" id="KW-0862">Zinc</keyword>
<name>A0ABM7RD08_9BACT</name>
<dbReference type="Gene3D" id="3.40.630.10">
    <property type="entry name" value="Zn peptidases"/>
    <property type="match status" value="1"/>
</dbReference>
<evidence type="ECO:0000256" key="4">
    <source>
        <dbReference type="ARBA" id="ARBA00022833"/>
    </source>
</evidence>
<keyword evidence="7" id="KW-1185">Reference proteome</keyword>
<evidence type="ECO:0000259" key="5">
    <source>
        <dbReference type="Pfam" id="PF24827"/>
    </source>
</evidence>
<evidence type="ECO:0000313" key="6">
    <source>
        <dbReference type="EMBL" id="BCX47962.1"/>
    </source>
</evidence>
<accession>A0ABM7RD08</accession>
<feature type="domain" description="Succinylglutamate desuccinylase/Aspartoacylase catalytic" evidence="5">
    <location>
        <begin position="44"/>
        <end position="113"/>
    </location>
</feature>
<organism evidence="6 7">
    <name type="scientific">Haloferula helveola</name>
    <dbReference type="NCBI Taxonomy" id="490095"/>
    <lineage>
        <taxon>Bacteria</taxon>
        <taxon>Pseudomonadati</taxon>
        <taxon>Verrucomicrobiota</taxon>
        <taxon>Verrucomicrobiia</taxon>
        <taxon>Verrucomicrobiales</taxon>
        <taxon>Verrucomicrobiaceae</taxon>
        <taxon>Haloferula</taxon>
    </lineage>
</organism>
<keyword evidence="2" id="KW-0479">Metal-binding</keyword>
<dbReference type="CDD" id="cd06231">
    <property type="entry name" value="M14_REP34-like"/>
    <property type="match status" value="1"/>
</dbReference>
<dbReference type="RefSeq" id="WP_338690461.1">
    <property type="nucleotide sequence ID" value="NZ_AP024702.1"/>
</dbReference>
<reference evidence="6 7" key="1">
    <citation type="submission" date="2021-06" db="EMBL/GenBank/DDBJ databases">
        <title>Complete genome of Haloferula helveola possessing various polysaccharide degrading enzymes.</title>
        <authorList>
            <person name="Takami H."/>
            <person name="Huang C."/>
            <person name="Hamasaki K."/>
        </authorList>
    </citation>
    <scope>NUCLEOTIDE SEQUENCE [LARGE SCALE GENOMIC DNA]</scope>
    <source>
        <strain evidence="6 7">CN-1</strain>
    </source>
</reference>
<evidence type="ECO:0000256" key="2">
    <source>
        <dbReference type="ARBA" id="ARBA00022723"/>
    </source>
</evidence>
<dbReference type="Pfam" id="PF24827">
    <property type="entry name" value="AstE_AspA_cat"/>
    <property type="match status" value="1"/>
</dbReference>
<protein>
    <submittedName>
        <fullName evidence="6">Peptidase M14</fullName>
    </submittedName>
</protein>
<evidence type="ECO:0000256" key="1">
    <source>
        <dbReference type="ARBA" id="ARBA00001947"/>
    </source>
</evidence>
<evidence type="ECO:0000256" key="3">
    <source>
        <dbReference type="ARBA" id="ARBA00022801"/>
    </source>
</evidence>
<sequence length="249" mass="27018">MSDFDPAAFLRDFRREAEARGFSTETLLETAAGPILGFVGPEHGQPAYLSAGIHGDEPAGPLAALELLKTGAFDGPQAWTLCPAVNPTGLAAGTRDTAAGFDINRDYLRRVTPEARAHAEWLEKRPLPHLFLSLHEDWESSGFYFYEINLGTDRPARASRILDAVAPWFPAEPNAVIDDHDVREPGWIYHPATADLPDHWPEAIFMAELGCPLSFTFETPSSAAIEERTAAHVAAVRAVLGGGTSSSRD</sequence>
<gene>
    <name evidence="6" type="ORF">HAHE_18700</name>
</gene>